<evidence type="ECO:0000313" key="2">
    <source>
        <dbReference type="Proteomes" id="UP000197068"/>
    </source>
</evidence>
<keyword evidence="2" id="KW-1185">Reference proteome</keyword>
<dbReference type="RefSeq" id="WP_057179865.1">
    <property type="nucleotide sequence ID" value="NZ_BDQM01000032.1"/>
</dbReference>
<dbReference type="Proteomes" id="UP000197068">
    <property type="component" value="Unassembled WGS sequence"/>
</dbReference>
<proteinExistence type="predicted"/>
<dbReference type="EMBL" id="BDQM01000032">
    <property type="protein sequence ID" value="GAW97394.1"/>
    <property type="molecule type" value="Genomic_DNA"/>
</dbReference>
<name>A0ABQ0MYM8_9GAMM</name>
<reference evidence="1 2" key="1">
    <citation type="submission" date="2017-06" db="EMBL/GenBank/DDBJ databases">
        <title>Whole Genome Sequences of Colwellia marinimaniae MTCD1.</title>
        <authorList>
            <person name="Kusumoto H."/>
            <person name="Inoue M."/>
            <person name="Tanikawa K."/>
            <person name="Maeji H."/>
            <person name="Cameron J.H."/>
            <person name="Bartlett D.H."/>
        </authorList>
    </citation>
    <scope>NUCLEOTIDE SEQUENCE [LARGE SCALE GENOMIC DNA]</scope>
    <source>
        <strain evidence="1 2">MTCD1</strain>
    </source>
</reference>
<evidence type="ECO:0000313" key="1">
    <source>
        <dbReference type="EMBL" id="GAW97394.1"/>
    </source>
</evidence>
<comment type="caution">
    <text evidence="1">The sequence shown here is derived from an EMBL/GenBank/DDBJ whole genome shotgun (WGS) entry which is preliminary data.</text>
</comment>
<gene>
    <name evidence="1" type="ORF">MTCD1_03021</name>
</gene>
<organism evidence="1 2">
    <name type="scientific">Colwellia marinimaniae</name>
    <dbReference type="NCBI Taxonomy" id="1513592"/>
    <lineage>
        <taxon>Bacteria</taxon>
        <taxon>Pseudomonadati</taxon>
        <taxon>Pseudomonadota</taxon>
        <taxon>Gammaproteobacteria</taxon>
        <taxon>Alteromonadales</taxon>
        <taxon>Colwelliaceae</taxon>
        <taxon>Colwellia</taxon>
    </lineage>
</organism>
<sequence>MCAMLSASLDLTFDFNLGNEVAVAAPRIIAGSQSLTKVSRQDKMSCQQDHQRQFDESALTTLAEYQMHGKGKHKCCHCAYNSGFKQGSLLQNFISLDIDSLGDAQVSADGGYKSVHQAFALGYSDGVNSFIRS</sequence>
<protein>
    <submittedName>
        <fullName evidence="1">Uncharacterized protein</fullName>
    </submittedName>
</protein>
<accession>A0ABQ0MYM8</accession>